<dbReference type="KEGG" id="ccot:CCAX7_51200"/>
<dbReference type="Proteomes" id="UP000287394">
    <property type="component" value="Chromosome"/>
</dbReference>
<evidence type="ECO:0000259" key="1">
    <source>
        <dbReference type="Pfam" id="PF07833"/>
    </source>
</evidence>
<dbReference type="SUPFAM" id="SSF55383">
    <property type="entry name" value="Copper amine oxidase, domain N"/>
    <property type="match status" value="1"/>
</dbReference>
<dbReference type="AlphaFoldDB" id="A0A402CPI3"/>
<dbReference type="OrthoDB" id="9778320at2"/>
<evidence type="ECO:0000313" key="2">
    <source>
        <dbReference type="EMBL" id="BDI33069.1"/>
    </source>
</evidence>
<keyword evidence="3" id="KW-1185">Reference proteome</keyword>
<sequence>MNTKLWIAAASLLATAAHADTTVITQRTTTQPEAVIVTVNQQRVAFNGPGPIMIGGDSVFVPLRGVFEQLGGQVQWESATQVITGARPGHQFRIRIGSDQALVDGTQRTLTVAPRVINETTYVPLRFASEALGASVDWEPSTHTVLITSAPTEAVVKKTTTTTTTTTVKH</sequence>
<dbReference type="Pfam" id="PF07833">
    <property type="entry name" value="Cu_amine_oxidN1"/>
    <property type="match status" value="1"/>
</dbReference>
<dbReference type="InterPro" id="IPR036582">
    <property type="entry name" value="Mao_N_sf"/>
</dbReference>
<gene>
    <name evidence="2" type="ORF">CCAX7_51200</name>
</gene>
<dbReference type="Gene3D" id="3.30.457.10">
    <property type="entry name" value="Copper amine oxidase-like, N-terminal domain"/>
    <property type="match status" value="1"/>
</dbReference>
<protein>
    <recommendedName>
        <fullName evidence="1">Copper amine oxidase-like N-terminal domain-containing protein</fullName>
    </recommendedName>
</protein>
<accession>A0A402CPI3</accession>
<dbReference type="RefSeq" id="WP_119319261.1">
    <property type="nucleotide sequence ID" value="NZ_AP025739.1"/>
</dbReference>
<dbReference type="InterPro" id="IPR012854">
    <property type="entry name" value="Cu_amine_oxidase-like_N"/>
</dbReference>
<feature type="domain" description="Copper amine oxidase-like N-terminal" evidence="1">
    <location>
        <begin position="39"/>
        <end position="147"/>
    </location>
</feature>
<reference evidence="2 3" key="1">
    <citation type="journal article" date="2019" name="Int. J. Syst. Evol. Microbiol.">
        <title>Capsulimonas corticalis gen. nov., sp. nov., an aerobic capsulated bacterium, of a novel bacterial order, Capsulimonadales ord. nov., of the class Armatimonadia of the phylum Armatimonadetes.</title>
        <authorList>
            <person name="Li J."/>
            <person name="Kudo C."/>
            <person name="Tonouchi A."/>
        </authorList>
    </citation>
    <scope>NUCLEOTIDE SEQUENCE [LARGE SCALE GENOMIC DNA]</scope>
    <source>
        <strain evidence="2 3">AX-7</strain>
    </source>
</reference>
<organism evidence="2 3">
    <name type="scientific">Capsulimonas corticalis</name>
    <dbReference type="NCBI Taxonomy" id="2219043"/>
    <lineage>
        <taxon>Bacteria</taxon>
        <taxon>Bacillati</taxon>
        <taxon>Armatimonadota</taxon>
        <taxon>Armatimonadia</taxon>
        <taxon>Capsulimonadales</taxon>
        <taxon>Capsulimonadaceae</taxon>
        <taxon>Capsulimonas</taxon>
    </lineage>
</organism>
<proteinExistence type="predicted"/>
<evidence type="ECO:0000313" key="3">
    <source>
        <dbReference type="Proteomes" id="UP000287394"/>
    </source>
</evidence>
<name>A0A402CPI3_9BACT</name>
<dbReference type="EMBL" id="AP025739">
    <property type="protein sequence ID" value="BDI33069.1"/>
    <property type="molecule type" value="Genomic_DNA"/>
</dbReference>